<evidence type="ECO:0000256" key="1">
    <source>
        <dbReference type="ARBA" id="ARBA00003660"/>
    </source>
</evidence>
<dbReference type="Proteomes" id="UP000326302">
    <property type="component" value="Unassembled WGS sequence"/>
</dbReference>
<dbReference type="InterPro" id="IPR003148">
    <property type="entry name" value="RCK_N"/>
</dbReference>
<dbReference type="NCBIfam" id="NF007039">
    <property type="entry name" value="PRK09496.3-2"/>
    <property type="match status" value="1"/>
</dbReference>
<protein>
    <submittedName>
        <fullName evidence="9">Trk system potassium transporter TrkA</fullName>
    </submittedName>
</protein>
<keyword evidence="3" id="KW-0633">Potassium transport</keyword>
<keyword evidence="5" id="KW-0520">NAD</keyword>
<evidence type="ECO:0000256" key="2">
    <source>
        <dbReference type="ARBA" id="ARBA00022448"/>
    </source>
</evidence>
<dbReference type="RefSeq" id="WP_152120001.1">
    <property type="nucleotide sequence ID" value="NZ_QJOW01000002.1"/>
</dbReference>
<feature type="domain" description="RCK C-terminal" evidence="8">
    <location>
        <begin position="362"/>
        <end position="443"/>
    </location>
</feature>
<evidence type="ECO:0000313" key="13">
    <source>
        <dbReference type="Proteomes" id="UP000326302"/>
    </source>
</evidence>
<evidence type="ECO:0000313" key="9">
    <source>
        <dbReference type="EMBL" id="KAB7515669.1"/>
    </source>
</evidence>
<keyword evidence="14" id="KW-1185">Reference proteome</keyword>
<feature type="domain" description="RCK N-terminal" evidence="7">
    <location>
        <begin position="1"/>
        <end position="119"/>
    </location>
</feature>
<organism evidence="9 14">
    <name type="scientific">Halosegnis rubeus</name>
    <dbReference type="NCBI Taxonomy" id="2212850"/>
    <lineage>
        <taxon>Archaea</taxon>
        <taxon>Methanobacteriati</taxon>
        <taxon>Methanobacteriota</taxon>
        <taxon>Stenosarchaea group</taxon>
        <taxon>Halobacteria</taxon>
        <taxon>Halobacteriales</taxon>
        <taxon>Natronomonadaceae</taxon>
        <taxon>Halosegnis</taxon>
    </lineage>
</organism>
<evidence type="ECO:0000313" key="11">
    <source>
        <dbReference type="EMBL" id="KAB7519756.1"/>
    </source>
</evidence>
<dbReference type="Proteomes" id="UP000326207">
    <property type="component" value="Unassembled WGS sequence"/>
</dbReference>
<dbReference type="EMBL" id="QKKZ01000001">
    <property type="protein sequence ID" value="KAB7515669.1"/>
    <property type="molecule type" value="Genomic_DNA"/>
</dbReference>
<dbReference type="SUPFAM" id="SSF51735">
    <property type="entry name" value="NAD(P)-binding Rossmann-fold domains"/>
    <property type="match status" value="2"/>
</dbReference>
<dbReference type="NCBIfam" id="NF007034">
    <property type="entry name" value="PRK09496.2-1"/>
    <property type="match status" value="1"/>
</dbReference>
<evidence type="ECO:0000259" key="8">
    <source>
        <dbReference type="PROSITE" id="PS51202"/>
    </source>
</evidence>
<dbReference type="GO" id="GO:0005886">
    <property type="term" value="C:plasma membrane"/>
    <property type="evidence" value="ECO:0007669"/>
    <property type="project" value="InterPro"/>
</dbReference>
<dbReference type="InterPro" id="IPR006037">
    <property type="entry name" value="RCK_C"/>
</dbReference>
<dbReference type="Pfam" id="PF02080">
    <property type="entry name" value="TrkA_C"/>
    <property type="match status" value="2"/>
</dbReference>
<feature type="domain" description="RCK C-terminal" evidence="8">
    <location>
        <begin position="139"/>
        <end position="220"/>
    </location>
</feature>
<dbReference type="InterPro" id="IPR036291">
    <property type="entry name" value="NAD(P)-bd_dom_sf"/>
</dbReference>
<dbReference type="OrthoDB" id="27588at2157"/>
<dbReference type="GO" id="GO:0015079">
    <property type="term" value="F:potassium ion transmembrane transporter activity"/>
    <property type="evidence" value="ECO:0007669"/>
    <property type="project" value="InterPro"/>
</dbReference>
<evidence type="ECO:0000313" key="10">
    <source>
        <dbReference type="EMBL" id="KAB7517125.1"/>
    </source>
</evidence>
<dbReference type="InterPro" id="IPR036721">
    <property type="entry name" value="RCK_C_sf"/>
</dbReference>
<dbReference type="Gene3D" id="3.30.70.1450">
    <property type="entry name" value="Regulator of K+ conductance, C-terminal domain"/>
    <property type="match status" value="2"/>
</dbReference>
<dbReference type="NCBIfam" id="NF007031">
    <property type="entry name" value="PRK09496.1-2"/>
    <property type="match status" value="1"/>
</dbReference>
<reference evidence="12 13" key="1">
    <citation type="submission" date="2019-10" db="EMBL/GenBank/DDBJ databases">
        <title>Unraveling microbial dark matter from salterns through culturing: the case of the genus Halosegnis.</title>
        <authorList>
            <person name="Duran-Viseras A."/>
            <person name="Andrei A.-S."/>
            <person name="Vera-Gargallo B."/>
            <person name="Ghai R."/>
            <person name="Sanchez-Porro C."/>
            <person name="Ventosa A."/>
        </authorList>
    </citation>
    <scope>NUCLEOTIDE SEQUENCE [LARGE SCALE GENOMIC DNA]</scope>
    <source>
        <strain evidence="10 13">F17-44</strain>
        <strain evidence="9 14">F18-79</strain>
        <strain evidence="11 12">F19-13</strain>
    </source>
</reference>
<dbReference type="Pfam" id="PF02254">
    <property type="entry name" value="TrkA_N"/>
    <property type="match status" value="2"/>
</dbReference>
<dbReference type="InterPro" id="IPR006036">
    <property type="entry name" value="K_uptake_TrkA"/>
</dbReference>
<comment type="caution">
    <text evidence="9">The sequence shown here is derived from an EMBL/GenBank/DDBJ whole genome shotgun (WGS) entry which is preliminary data.</text>
</comment>
<dbReference type="PROSITE" id="PS51201">
    <property type="entry name" value="RCK_N"/>
    <property type="match status" value="2"/>
</dbReference>
<keyword evidence="4" id="KW-0630">Potassium</keyword>
<dbReference type="PROSITE" id="PS51202">
    <property type="entry name" value="RCK_C"/>
    <property type="match status" value="2"/>
</dbReference>
<dbReference type="Gene3D" id="3.40.50.720">
    <property type="entry name" value="NAD(P)-binding Rossmann-like Domain"/>
    <property type="match status" value="2"/>
</dbReference>
<accession>A0A5N5ULH8</accession>
<dbReference type="EMBL" id="QMDY01000001">
    <property type="protein sequence ID" value="KAB7519756.1"/>
    <property type="molecule type" value="Genomic_DNA"/>
</dbReference>
<evidence type="ECO:0000313" key="14">
    <source>
        <dbReference type="Proteomes" id="UP000326865"/>
    </source>
</evidence>
<accession>A0A5N5UBF6</accession>
<accession>A0A5N5UEH7</accession>
<evidence type="ECO:0000256" key="4">
    <source>
        <dbReference type="ARBA" id="ARBA00022958"/>
    </source>
</evidence>
<keyword evidence="2" id="KW-0813">Transport</keyword>
<dbReference type="PANTHER" id="PTHR43833">
    <property type="entry name" value="POTASSIUM CHANNEL PROTEIN 2-RELATED-RELATED"/>
    <property type="match status" value="1"/>
</dbReference>
<dbReference type="Proteomes" id="UP000326865">
    <property type="component" value="Unassembled WGS sequence"/>
</dbReference>
<dbReference type="EMBL" id="QJOW01000002">
    <property type="protein sequence ID" value="KAB7517125.1"/>
    <property type="molecule type" value="Genomic_DNA"/>
</dbReference>
<evidence type="ECO:0000256" key="6">
    <source>
        <dbReference type="ARBA" id="ARBA00023065"/>
    </source>
</evidence>
<dbReference type="SUPFAM" id="SSF116726">
    <property type="entry name" value="TrkA C-terminal domain-like"/>
    <property type="match status" value="2"/>
</dbReference>
<dbReference type="PRINTS" id="PR00335">
    <property type="entry name" value="KUPTAKETRKA"/>
</dbReference>
<gene>
    <name evidence="9" type="primary">trkA</name>
    <name evidence="9" type="ORF">DM867_00550</name>
    <name evidence="10" type="ORF">DMP03_07130</name>
    <name evidence="11" type="ORF">DP108_00445</name>
</gene>
<proteinExistence type="predicted"/>
<evidence type="ECO:0000259" key="7">
    <source>
        <dbReference type="PROSITE" id="PS51201"/>
    </source>
</evidence>
<sequence>MRVIVVGAGEVGSSIAADLSSDHEVTVVDIDGGQVESISYGEDVLGVEGDGSDVETLEEAGIEETDMLIASTNDDRTNIVTCGTASVFDDVFTIARVKSPQYLRTWERGSRVFGADFMVCTDLLAAETITGVIGLATAQDVDTFADGAVQMAEFEIPAESPVAGQTVEEADRFDSLTFAAILRGDSIIIPRGETRIEADDDVIVIGSPESTRAFSAAIAPEQSGPKDIVIVGGSEVGYQTAKLLEARGFSPRFVEHDPDRARWLAEKLPKTTVMQNDATDREFLDREHVGTADVLISTLENDQQNLLACLLAEQLGVDRTIAVVDTVQFADIFEAVGVDVAVSPREATAGEITRFTRGRRAENVALIEGNRAEVLEFEVDEDSDAVGCTIRALAGELPDDVVFGAITREETLITPRGDTMLAAGDHVVVFASASAIDAVTGVL</sequence>
<dbReference type="AlphaFoldDB" id="A0A5N5UBF6"/>
<name>A0A5N5UBF6_9EURY</name>
<comment type="function">
    <text evidence="1">Part of a potassium transport system.</text>
</comment>
<dbReference type="PANTHER" id="PTHR43833:SF5">
    <property type="entry name" value="TRK SYSTEM POTASSIUM UPTAKE PROTEIN TRKA"/>
    <property type="match status" value="1"/>
</dbReference>
<keyword evidence="6" id="KW-0406">Ion transport</keyword>
<dbReference type="InterPro" id="IPR050721">
    <property type="entry name" value="Trk_Ktr_HKT_K-transport"/>
</dbReference>
<evidence type="ECO:0000256" key="5">
    <source>
        <dbReference type="ARBA" id="ARBA00023027"/>
    </source>
</evidence>
<evidence type="ECO:0000313" key="12">
    <source>
        <dbReference type="Proteomes" id="UP000326207"/>
    </source>
</evidence>
<evidence type="ECO:0000256" key="3">
    <source>
        <dbReference type="ARBA" id="ARBA00022538"/>
    </source>
</evidence>
<feature type="domain" description="RCK N-terminal" evidence="7">
    <location>
        <begin position="225"/>
        <end position="342"/>
    </location>
</feature>